<organism evidence="6 7">
    <name type="scientific">Nitrososphaera gargensis (strain Ga9.2)</name>
    <dbReference type="NCBI Taxonomy" id="1237085"/>
    <lineage>
        <taxon>Archaea</taxon>
        <taxon>Nitrososphaerota</taxon>
        <taxon>Nitrososphaeria</taxon>
        <taxon>Nitrososphaerales</taxon>
        <taxon>Nitrososphaeraceae</taxon>
        <taxon>Nitrososphaera</taxon>
    </lineage>
</organism>
<reference evidence="6 7" key="1">
    <citation type="journal article" date="2012" name="Environ. Microbiol.">
        <title>The genome of the ammonia-oxidizing Candidatus Nitrososphaera gargensis: insights into metabolic versatility and environmental adaptations.</title>
        <authorList>
            <person name="Spang A."/>
            <person name="Poehlein A."/>
            <person name="Offre P."/>
            <person name="Zumbragel S."/>
            <person name="Haider S."/>
            <person name="Rychlik N."/>
            <person name="Nowka B."/>
            <person name="Schmeisser C."/>
            <person name="Lebedeva E.V."/>
            <person name="Rattei T."/>
            <person name="Bohm C."/>
            <person name="Schmid M."/>
            <person name="Galushko A."/>
            <person name="Hatzenpichler R."/>
            <person name="Weinmaier T."/>
            <person name="Daniel R."/>
            <person name="Schleper C."/>
            <person name="Spieck E."/>
            <person name="Streit W."/>
            <person name="Wagner M."/>
        </authorList>
    </citation>
    <scope>NUCLEOTIDE SEQUENCE [LARGE SCALE GENOMIC DNA]</scope>
    <source>
        <strain evidence="7">Ga9.2</strain>
    </source>
</reference>
<proteinExistence type="predicted"/>
<dbReference type="RefSeq" id="WP_015018087.1">
    <property type="nucleotide sequence ID" value="NC_018719.1"/>
</dbReference>
<comment type="cofactor">
    <cofactor evidence="1">
        <name>NAD(+)</name>
        <dbReference type="ChEBI" id="CHEBI:57540"/>
    </cofactor>
</comment>
<dbReference type="Gene3D" id="3.90.25.10">
    <property type="entry name" value="UDP-galactose 4-epimerase, domain 1"/>
    <property type="match status" value="1"/>
</dbReference>
<evidence type="ECO:0000256" key="1">
    <source>
        <dbReference type="ARBA" id="ARBA00001911"/>
    </source>
</evidence>
<dbReference type="InterPro" id="IPR036291">
    <property type="entry name" value="NAD(P)-bd_dom_sf"/>
</dbReference>
<dbReference type="Gene3D" id="3.40.50.720">
    <property type="entry name" value="NAD(P)-binding Rossmann-like Domain"/>
    <property type="match status" value="1"/>
</dbReference>
<dbReference type="PANTHER" id="PTHR43078">
    <property type="entry name" value="UDP-GLUCURONIC ACID DECARBOXYLASE-RELATED"/>
    <property type="match status" value="1"/>
</dbReference>
<dbReference type="SUPFAM" id="SSF51735">
    <property type="entry name" value="NAD(P)-binding Rossmann-fold domains"/>
    <property type="match status" value="1"/>
</dbReference>
<evidence type="ECO:0000313" key="6">
    <source>
        <dbReference type="EMBL" id="AFU57541.1"/>
    </source>
</evidence>
<dbReference type="HOGENOM" id="CLU_007383_1_7_2"/>
<dbReference type="EMBL" id="CP002408">
    <property type="protein sequence ID" value="AFU57541.1"/>
    <property type="molecule type" value="Genomic_DNA"/>
</dbReference>
<dbReference type="Proteomes" id="UP000008037">
    <property type="component" value="Chromosome"/>
</dbReference>
<dbReference type="GO" id="GO:0005737">
    <property type="term" value="C:cytoplasm"/>
    <property type="evidence" value="ECO:0007669"/>
    <property type="project" value="TreeGrafter"/>
</dbReference>
<evidence type="ECO:0000256" key="4">
    <source>
        <dbReference type="ARBA" id="ARBA00023239"/>
    </source>
</evidence>
<gene>
    <name evidence="6" type="ordered locus">Ngar_c05980</name>
</gene>
<evidence type="ECO:0000313" key="7">
    <source>
        <dbReference type="Proteomes" id="UP000008037"/>
    </source>
</evidence>
<dbReference type="KEGG" id="nga:Ngar_c05980"/>
<dbReference type="OrthoDB" id="4907at2157"/>
<accession>K0I8D7</accession>
<dbReference type="BioCyc" id="CNIT1237085:G1324-596-MONOMER"/>
<protein>
    <submittedName>
        <fullName evidence="6">Putative UDP-glucose 4-epimerase</fullName>
    </submittedName>
</protein>
<keyword evidence="4" id="KW-0456">Lyase</keyword>
<name>K0I8D7_NITGG</name>
<dbReference type="STRING" id="1237085.Ngar_c05980"/>
<dbReference type="GO" id="GO:0048040">
    <property type="term" value="F:UDP-glucuronate decarboxylase activity"/>
    <property type="evidence" value="ECO:0007669"/>
    <property type="project" value="TreeGrafter"/>
</dbReference>
<keyword evidence="2" id="KW-0210">Decarboxylase</keyword>
<sequence>MKYLVTGGYGFVGSHLVESLLKDGHEVTVLDNLSNGQLDNLKSIKSDITSYISNVEQLQSSYFKDRFDGIFHLATAPRSSSLKDPMRDIETNCKGMIAVLELARELQAKVVFTSNSGIYGSTSGSNSINENSINNPTTPYDADKLVSEYYCKIYHNIHGVRSAVVRFATVYGERQQVNEKLNWRPLVATFVKNVLNNEEVVINGDGEQTRDLIYVADAVQGVIKAMNSAVDDADIFLISTNTETSVKQVLHHVEDITGLKAKTRFTESLKGDIRRMKYDYSKAKKKLGFEPKFSVRDGIKRLVEYSLENRTK</sequence>
<dbReference type="PATRIC" id="fig|1237085.11.peg.571"/>
<dbReference type="InterPro" id="IPR001509">
    <property type="entry name" value="Epimerase_deHydtase"/>
</dbReference>
<feature type="domain" description="NAD-dependent epimerase/dehydratase" evidence="5">
    <location>
        <begin position="4"/>
        <end position="231"/>
    </location>
</feature>
<keyword evidence="7" id="KW-1185">Reference proteome</keyword>
<keyword evidence="3" id="KW-0520">NAD</keyword>
<dbReference type="InParanoid" id="K0I8D7"/>
<dbReference type="GO" id="GO:0070403">
    <property type="term" value="F:NAD+ binding"/>
    <property type="evidence" value="ECO:0007669"/>
    <property type="project" value="InterPro"/>
</dbReference>
<evidence type="ECO:0000259" key="5">
    <source>
        <dbReference type="Pfam" id="PF01370"/>
    </source>
</evidence>
<dbReference type="Pfam" id="PF01370">
    <property type="entry name" value="Epimerase"/>
    <property type="match status" value="1"/>
</dbReference>
<evidence type="ECO:0000256" key="3">
    <source>
        <dbReference type="ARBA" id="ARBA00023027"/>
    </source>
</evidence>
<dbReference type="PANTHER" id="PTHR43078:SF6">
    <property type="entry name" value="UDP-GLUCURONIC ACID DECARBOXYLASE 1"/>
    <property type="match status" value="1"/>
</dbReference>
<dbReference type="AlphaFoldDB" id="K0I8D7"/>
<evidence type="ECO:0000256" key="2">
    <source>
        <dbReference type="ARBA" id="ARBA00022793"/>
    </source>
</evidence>
<dbReference type="GO" id="GO:0042732">
    <property type="term" value="P:D-xylose metabolic process"/>
    <property type="evidence" value="ECO:0007669"/>
    <property type="project" value="InterPro"/>
</dbReference>
<dbReference type="InterPro" id="IPR044516">
    <property type="entry name" value="UXS-like"/>
</dbReference>
<dbReference type="GeneID" id="13794993"/>